<dbReference type="PROSITE" id="PS50600">
    <property type="entry name" value="ULP_PROTEASE"/>
    <property type="match status" value="1"/>
</dbReference>
<keyword evidence="3" id="KW-0378">Hydrolase</keyword>
<feature type="non-terminal residue" evidence="5">
    <location>
        <position position="286"/>
    </location>
</feature>
<evidence type="ECO:0000259" key="4">
    <source>
        <dbReference type="PROSITE" id="PS50600"/>
    </source>
</evidence>
<gene>
    <name evidence="5" type="ORF">MAR_019019</name>
</gene>
<accession>A0ABY7EJV7</accession>
<dbReference type="InterPro" id="IPR038765">
    <property type="entry name" value="Papain-like_cys_pep_sf"/>
</dbReference>
<dbReference type="InterPro" id="IPR003653">
    <property type="entry name" value="Peptidase_C48_C"/>
</dbReference>
<organism evidence="5 6">
    <name type="scientific">Mya arenaria</name>
    <name type="common">Soft-shell clam</name>
    <dbReference type="NCBI Taxonomy" id="6604"/>
    <lineage>
        <taxon>Eukaryota</taxon>
        <taxon>Metazoa</taxon>
        <taxon>Spiralia</taxon>
        <taxon>Lophotrochozoa</taxon>
        <taxon>Mollusca</taxon>
        <taxon>Bivalvia</taxon>
        <taxon>Autobranchia</taxon>
        <taxon>Heteroconchia</taxon>
        <taxon>Euheterodonta</taxon>
        <taxon>Imparidentia</taxon>
        <taxon>Neoheterodontei</taxon>
        <taxon>Myida</taxon>
        <taxon>Myoidea</taxon>
        <taxon>Myidae</taxon>
        <taxon>Mya</taxon>
    </lineage>
</organism>
<feature type="domain" description="Ubiquitin-like protease family profile" evidence="4">
    <location>
        <begin position="132"/>
        <end position="286"/>
    </location>
</feature>
<dbReference type="EMBL" id="CP111017">
    <property type="protein sequence ID" value="WAR09061.1"/>
    <property type="molecule type" value="Genomic_DNA"/>
</dbReference>
<evidence type="ECO:0000256" key="3">
    <source>
        <dbReference type="ARBA" id="ARBA00022801"/>
    </source>
</evidence>
<name>A0ABY7EJV7_MYAAR</name>
<reference evidence="5" key="1">
    <citation type="submission" date="2022-11" db="EMBL/GenBank/DDBJ databases">
        <title>Centuries of genome instability and evolution in soft-shell clam transmissible cancer (bioRxiv).</title>
        <authorList>
            <person name="Hart S.F.M."/>
            <person name="Yonemitsu M.A."/>
            <person name="Giersch R.M."/>
            <person name="Beal B.F."/>
            <person name="Arriagada G."/>
            <person name="Davis B.W."/>
            <person name="Ostrander E.A."/>
            <person name="Goff S.P."/>
            <person name="Metzger M.J."/>
        </authorList>
    </citation>
    <scope>NUCLEOTIDE SEQUENCE</scope>
    <source>
        <strain evidence="5">MELC-2E11</strain>
        <tissue evidence="5">Siphon/mantle</tissue>
    </source>
</reference>
<dbReference type="Gene3D" id="3.40.395.10">
    <property type="entry name" value="Adenoviral Proteinase, Chain A"/>
    <property type="match status" value="1"/>
</dbReference>
<proteinExistence type="inferred from homology"/>
<evidence type="ECO:0000313" key="5">
    <source>
        <dbReference type="EMBL" id="WAR09061.1"/>
    </source>
</evidence>
<sequence>MEEFIFVHQNSDQKRLLAKYGHKICLLDATYKTTKYDLPLLFFCVNTNVGYMFRQSSYNIRRGLQVLKAWNPSWTPTFFMTDYDRKGINAIENTFPEMGTIPPTEDYCQDAVQLLWDHPCDFDIPVAKVYGTTVTDTDIRSLQSPEWLADNIIDAYLHMLCLEVTEGKVGRMLHVDSISMNAIMNKTFRPRDPPNIYEYMFVVGAYCREAHWMLVVSLIRKDRVFLLSSTTSFLEGLNINIYQIFIQLLLWTTVHLQILDVEEKKVFFYNPIQAVEVLECGTIKKA</sequence>
<dbReference type="Pfam" id="PF21056">
    <property type="entry name" value="ZSWIM1-3_RNaseH-like"/>
    <property type="match status" value="1"/>
</dbReference>
<evidence type="ECO:0000256" key="2">
    <source>
        <dbReference type="ARBA" id="ARBA00022670"/>
    </source>
</evidence>
<dbReference type="SUPFAM" id="SSF54001">
    <property type="entry name" value="Cysteine proteinases"/>
    <property type="match status" value="1"/>
</dbReference>
<keyword evidence="6" id="KW-1185">Reference proteome</keyword>
<dbReference type="Proteomes" id="UP001164746">
    <property type="component" value="Chromosome 6"/>
</dbReference>
<keyword evidence="2" id="KW-0645">Protease</keyword>
<protein>
    <recommendedName>
        <fullName evidence="4">Ubiquitin-like protease family profile domain-containing protein</fullName>
    </recommendedName>
</protein>
<comment type="similarity">
    <text evidence="1">Belongs to the peptidase C48 family.</text>
</comment>
<evidence type="ECO:0000313" key="6">
    <source>
        <dbReference type="Proteomes" id="UP001164746"/>
    </source>
</evidence>
<dbReference type="PANTHER" id="PTHR47456">
    <property type="entry name" value="PHD-TYPE DOMAIN-CONTAINING PROTEIN"/>
    <property type="match status" value="1"/>
</dbReference>
<dbReference type="InterPro" id="IPR048324">
    <property type="entry name" value="ZSWIM1-3_RNaseH-like"/>
</dbReference>
<evidence type="ECO:0000256" key="1">
    <source>
        <dbReference type="ARBA" id="ARBA00005234"/>
    </source>
</evidence>